<dbReference type="SUPFAM" id="SSF53474">
    <property type="entry name" value="alpha/beta-Hydrolases"/>
    <property type="match status" value="1"/>
</dbReference>
<dbReference type="GO" id="GO:0005524">
    <property type="term" value="F:ATP binding"/>
    <property type="evidence" value="ECO:0007669"/>
    <property type="project" value="UniProtKB-KW"/>
</dbReference>
<dbReference type="Gene3D" id="3.40.50.1820">
    <property type="entry name" value="alpha/beta hydrolase"/>
    <property type="match status" value="1"/>
</dbReference>
<organism evidence="1">
    <name type="scientific">Streptomyces sp. R44</name>
    <dbReference type="NCBI Taxonomy" id="3238633"/>
    <lineage>
        <taxon>Bacteria</taxon>
        <taxon>Bacillati</taxon>
        <taxon>Actinomycetota</taxon>
        <taxon>Actinomycetes</taxon>
        <taxon>Kitasatosporales</taxon>
        <taxon>Streptomycetaceae</taxon>
        <taxon>Streptomyces</taxon>
    </lineage>
</organism>
<accession>A0AB39T2Z3</accession>
<name>A0AB39T2Z3_9ACTN</name>
<dbReference type="RefSeq" id="WP_369146137.1">
    <property type="nucleotide sequence ID" value="NZ_CP163444.1"/>
</dbReference>
<sequence>MVRVVVLHGIGQEFLGPEQMRRQAVPALLDGVGLAGHTPPAADEVGCAFYGDLYFEPGTRSDEVPPWDEFDVEEGLEADLLDAWWQAADPAWGAEAGTRGAAGFVASRALRSERVRAALDALAGTRFFGKVSDRLLILALKQVRRYLTEPSLRAAAQERLASLIGPDTRVVVAHSLGSVVAYETLCARPDLPVTDLVTLGSPLGLRGIVFDRLTPTPAQGKAAWPGSVRHWTNLADHGDIVALPDRLAPRFGAVRDLRVDNGTRMHDLARYLSAPKTGAAIARGLR</sequence>
<dbReference type="EMBL" id="CP163444">
    <property type="protein sequence ID" value="XDQ73571.1"/>
    <property type="molecule type" value="Genomic_DNA"/>
</dbReference>
<dbReference type="InterPro" id="IPR029058">
    <property type="entry name" value="AB_hydrolase_fold"/>
</dbReference>
<dbReference type="AlphaFoldDB" id="A0AB39T2Z3"/>
<protein>
    <submittedName>
        <fullName evidence="1">Antibiotic ABC transporter ATP-binding protein</fullName>
    </submittedName>
</protein>
<evidence type="ECO:0000313" key="1">
    <source>
        <dbReference type="EMBL" id="XDQ73571.1"/>
    </source>
</evidence>
<proteinExistence type="predicted"/>
<reference evidence="1" key="1">
    <citation type="submission" date="2024-07" db="EMBL/GenBank/DDBJ databases">
        <authorList>
            <person name="Yu S.T."/>
        </authorList>
    </citation>
    <scope>NUCLEOTIDE SEQUENCE</scope>
    <source>
        <strain evidence="1">R44</strain>
    </source>
</reference>
<gene>
    <name evidence="1" type="ORF">AB5J54_25005</name>
</gene>
<keyword evidence="1" id="KW-0547">Nucleotide-binding</keyword>
<keyword evidence="1" id="KW-0067">ATP-binding</keyword>